<evidence type="ECO:0000313" key="1">
    <source>
        <dbReference type="EMBL" id="KAJ6846365.1"/>
    </source>
</evidence>
<reference evidence="1" key="2">
    <citation type="submission" date="2023-04" db="EMBL/GenBank/DDBJ databases">
        <authorList>
            <person name="Bruccoleri R.E."/>
            <person name="Oakeley E.J."/>
            <person name="Faust A.-M."/>
            <person name="Dessus-Babus S."/>
            <person name="Altorfer M."/>
            <person name="Burckhardt D."/>
            <person name="Oertli M."/>
            <person name="Naumann U."/>
            <person name="Petersen F."/>
            <person name="Wong J."/>
        </authorList>
    </citation>
    <scope>NUCLEOTIDE SEQUENCE</scope>
    <source>
        <strain evidence="1">GSM-AAB239-AS_SAM_17_03QT</strain>
        <tissue evidence="1">Leaf</tissue>
    </source>
</reference>
<dbReference type="Proteomes" id="UP001140949">
    <property type="component" value="Unassembled WGS sequence"/>
</dbReference>
<dbReference type="EMBL" id="JANAVB010005598">
    <property type="protein sequence ID" value="KAJ6846365.1"/>
    <property type="molecule type" value="Genomic_DNA"/>
</dbReference>
<sequence length="105" mass="10974">MEGAAAPSSIPLALDVGGWGLGLASPPPLSEPYPLAASACPPLVSRKAAGPFQPNATTATTSTYSSPIFYRVSIDSFKIGETLNFSSLFLLQTIIKDEAFEGRDL</sequence>
<gene>
    <name evidence="1" type="ORF">M6B38_280480</name>
</gene>
<comment type="caution">
    <text evidence="1">The sequence shown here is derived from an EMBL/GenBank/DDBJ whole genome shotgun (WGS) entry which is preliminary data.</text>
</comment>
<accession>A0AAX6I1M9</accession>
<protein>
    <submittedName>
        <fullName evidence="1">Glutamine-dependent NAD(+) synthetase isoform X2</fullName>
    </submittedName>
</protein>
<organism evidence="1 2">
    <name type="scientific">Iris pallida</name>
    <name type="common">Sweet iris</name>
    <dbReference type="NCBI Taxonomy" id="29817"/>
    <lineage>
        <taxon>Eukaryota</taxon>
        <taxon>Viridiplantae</taxon>
        <taxon>Streptophyta</taxon>
        <taxon>Embryophyta</taxon>
        <taxon>Tracheophyta</taxon>
        <taxon>Spermatophyta</taxon>
        <taxon>Magnoliopsida</taxon>
        <taxon>Liliopsida</taxon>
        <taxon>Asparagales</taxon>
        <taxon>Iridaceae</taxon>
        <taxon>Iridoideae</taxon>
        <taxon>Irideae</taxon>
        <taxon>Iris</taxon>
    </lineage>
</organism>
<keyword evidence="2" id="KW-1185">Reference proteome</keyword>
<evidence type="ECO:0000313" key="2">
    <source>
        <dbReference type="Proteomes" id="UP001140949"/>
    </source>
</evidence>
<dbReference type="AlphaFoldDB" id="A0AAX6I1M9"/>
<reference evidence="1" key="1">
    <citation type="journal article" date="2023" name="GigaByte">
        <title>Genome assembly of the bearded iris, Iris pallida Lam.</title>
        <authorList>
            <person name="Bruccoleri R.E."/>
            <person name="Oakeley E.J."/>
            <person name="Faust A.M.E."/>
            <person name="Altorfer M."/>
            <person name="Dessus-Babus S."/>
            <person name="Burckhardt D."/>
            <person name="Oertli M."/>
            <person name="Naumann U."/>
            <person name="Petersen F."/>
            <person name="Wong J."/>
        </authorList>
    </citation>
    <scope>NUCLEOTIDE SEQUENCE</scope>
    <source>
        <strain evidence="1">GSM-AAB239-AS_SAM_17_03QT</strain>
    </source>
</reference>
<proteinExistence type="predicted"/>
<name>A0AAX6I1M9_IRIPA</name>